<organism evidence="1 2">
    <name type="scientific">Mollisia scopiformis</name>
    <name type="common">Conifer needle endophyte fungus</name>
    <name type="synonym">Phialocephala scopiformis</name>
    <dbReference type="NCBI Taxonomy" id="149040"/>
    <lineage>
        <taxon>Eukaryota</taxon>
        <taxon>Fungi</taxon>
        <taxon>Dikarya</taxon>
        <taxon>Ascomycota</taxon>
        <taxon>Pezizomycotina</taxon>
        <taxon>Leotiomycetes</taxon>
        <taxon>Helotiales</taxon>
        <taxon>Mollisiaceae</taxon>
        <taxon>Mollisia</taxon>
    </lineage>
</organism>
<dbReference type="EMBL" id="KQ947413">
    <property type="protein sequence ID" value="KUJ18378.1"/>
    <property type="molecule type" value="Genomic_DNA"/>
</dbReference>
<dbReference type="GeneID" id="28822770"/>
<dbReference type="AlphaFoldDB" id="A0A194XDX5"/>
<dbReference type="Proteomes" id="UP000070700">
    <property type="component" value="Unassembled WGS sequence"/>
</dbReference>
<accession>A0A194XDX5</accession>
<name>A0A194XDX5_MOLSC</name>
<keyword evidence="2" id="KW-1185">Reference proteome</keyword>
<gene>
    <name evidence="1" type="ORF">LY89DRAFT_668531</name>
</gene>
<dbReference type="InParanoid" id="A0A194XDX5"/>
<sequence>MQVSCHCETVGDFLSRGEAGKAAREKAREEAIMEFVSYGQRREQERGLAAKGKQFVLVSNSCKSQAGDGRIGLRADDEIVIQKVTPSNINITFRNPVHQRFKILEREGSRANQPTTFVSVIASPQTRSISIDRRRVQATKPCLSTAVNSDLPRVCEAVPFLVLVLVLVQRKEPGRILLPWHTYLKINGNEREEKKKILQTKKQCLRSPIVNK</sequence>
<protein>
    <submittedName>
        <fullName evidence="1">Uncharacterized protein</fullName>
    </submittedName>
</protein>
<dbReference type="RefSeq" id="XP_018072733.1">
    <property type="nucleotide sequence ID" value="XM_018213044.1"/>
</dbReference>
<reference evidence="1 2" key="1">
    <citation type="submission" date="2015-10" db="EMBL/GenBank/DDBJ databases">
        <title>Full genome of DAOMC 229536 Phialocephala scopiformis, a fungal endophyte of spruce producing the potent anti-insectan compound rugulosin.</title>
        <authorList>
            <consortium name="DOE Joint Genome Institute"/>
            <person name="Walker A.K."/>
            <person name="Frasz S.L."/>
            <person name="Seifert K.A."/>
            <person name="Miller J.D."/>
            <person name="Mondo S.J."/>
            <person name="Labutti K."/>
            <person name="Lipzen A."/>
            <person name="Dockter R."/>
            <person name="Kennedy M."/>
            <person name="Grigoriev I.V."/>
            <person name="Spatafora J.W."/>
        </authorList>
    </citation>
    <scope>NUCLEOTIDE SEQUENCE [LARGE SCALE GENOMIC DNA]</scope>
    <source>
        <strain evidence="1 2">CBS 120377</strain>
    </source>
</reference>
<evidence type="ECO:0000313" key="1">
    <source>
        <dbReference type="EMBL" id="KUJ18378.1"/>
    </source>
</evidence>
<proteinExistence type="predicted"/>
<dbReference type="KEGG" id="psco:LY89DRAFT_668531"/>
<evidence type="ECO:0000313" key="2">
    <source>
        <dbReference type="Proteomes" id="UP000070700"/>
    </source>
</evidence>